<dbReference type="InterPro" id="IPR036291">
    <property type="entry name" value="NAD(P)-bd_dom_sf"/>
</dbReference>
<evidence type="ECO:0000256" key="1">
    <source>
        <dbReference type="ARBA" id="ARBA00001947"/>
    </source>
</evidence>
<feature type="domain" description="Alcohol dehydrogenase-like C-terminal" evidence="6">
    <location>
        <begin position="187"/>
        <end position="254"/>
    </location>
</feature>
<name>A0A174U5Y6_9CLOT</name>
<dbReference type="GO" id="GO:0008270">
    <property type="term" value="F:zinc ion binding"/>
    <property type="evidence" value="ECO:0007669"/>
    <property type="project" value="InterPro"/>
</dbReference>
<dbReference type="Pfam" id="PF08240">
    <property type="entry name" value="ADH_N"/>
    <property type="match status" value="1"/>
</dbReference>
<evidence type="ECO:0000256" key="5">
    <source>
        <dbReference type="RuleBase" id="RU361277"/>
    </source>
</evidence>
<dbReference type="InterPro" id="IPR002328">
    <property type="entry name" value="ADH_Zn_CS"/>
</dbReference>
<dbReference type="InterPro" id="IPR013154">
    <property type="entry name" value="ADH-like_N"/>
</dbReference>
<dbReference type="EC" id="1.2.1.46" evidence="8"/>
<dbReference type="EMBL" id="CZBO01000004">
    <property type="protein sequence ID" value="CUQ15060.1"/>
    <property type="molecule type" value="Genomic_DNA"/>
</dbReference>
<dbReference type="PANTHER" id="PTHR42813:SF2">
    <property type="entry name" value="DEHYDROGENASE, ZINC-CONTAINING, PUTATIVE (AFU_ORTHOLOGUE AFUA_2G02810)-RELATED"/>
    <property type="match status" value="1"/>
</dbReference>
<proteinExistence type="inferred from homology"/>
<dbReference type="PANTHER" id="PTHR42813">
    <property type="entry name" value="ZINC-TYPE ALCOHOL DEHYDROGENASE-LIKE"/>
    <property type="match status" value="1"/>
</dbReference>
<dbReference type="Proteomes" id="UP000095563">
    <property type="component" value="Unassembled WGS sequence"/>
</dbReference>
<dbReference type="Pfam" id="PF00107">
    <property type="entry name" value="ADH_zinc_N"/>
    <property type="match status" value="1"/>
</dbReference>
<dbReference type="AlphaFoldDB" id="A0A174U5Y6"/>
<protein>
    <submittedName>
        <fullName evidence="8">Alcohol dehydrogenase GroES domain-containing protein</fullName>
        <ecNumber evidence="8">1.2.1.46</ecNumber>
    </submittedName>
</protein>
<evidence type="ECO:0000256" key="4">
    <source>
        <dbReference type="ARBA" id="ARBA00023002"/>
    </source>
</evidence>
<evidence type="ECO:0000256" key="3">
    <source>
        <dbReference type="ARBA" id="ARBA00022833"/>
    </source>
</evidence>
<dbReference type="SUPFAM" id="SSF51735">
    <property type="entry name" value="NAD(P)-binding Rossmann-fold domains"/>
    <property type="match status" value="1"/>
</dbReference>
<dbReference type="Gene3D" id="3.90.180.10">
    <property type="entry name" value="Medium-chain alcohol dehydrogenases, catalytic domain"/>
    <property type="match status" value="1"/>
</dbReference>
<dbReference type="GO" id="GO:0018467">
    <property type="term" value="F:formaldehyde dehydrogenase (NAD+) activity"/>
    <property type="evidence" value="ECO:0007669"/>
    <property type="project" value="UniProtKB-EC"/>
</dbReference>
<dbReference type="SUPFAM" id="SSF50129">
    <property type="entry name" value="GroES-like"/>
    <property type="match status" value="1"/>
</dbReference>
<organism evidence="8 9">
    <name type="scientific">Clostridium baratii</name>
    <dbReference type="NCBI Taxonomy" id="1561"/>
    <lineage>
        <taxon>Bacteria</taxon>
        <taxon>Bacillati</taxon>
        <taxon>Bacillota</taxon>
        <taxon>Clostridia</taxon>
        <taxon>Eubacteriales</taxon>
        <taxon>Clostridiaceae</taxon>
        <taxon>Clostridium</taxon>
    </lineage>
</organism>
<accession>A0A174U5Y6</accession>
<feature type="domain" description="Alcohol dehydrogenase-like N-terminal" evidence="7">
    <location>
        <begin position="25"/>
        <end position="143"/>
    </location>
</feature>
<keyword evidence="2 5" id="KW-0479">Metal-binding</keyword>
<sequence length="375" mass="41110">MKAIIYDGIKDVKVDNVKDPKIEKNDDIIVKVTSTAICGSDLHLIHGMIPNMPKGFVLGHETMGIVEEVGKDVHKLKKGDRVIVPFPVACGHCYYCEHEMWSQCDNSNDNGEIGGILGYSDTYGGYAGGQAEYIRVPYANVGPKVVPEELTDEQVLFLTDILPTSCWGVDIAGVKPNDTVVVLGCGPVGLLTIKWCILKGAKRIIAVDCVDYRLNHAKKYGVETINFKKIDNTGEYIKELTHGGADVVIDCVGMDGKMSTFEKIETALKLQGGSKSAIEIATQAVRKCGTVSMVGVYGSKYNLFPLGDFFSRNITLKMGQCPAHSYVDPILNLIKEGKFDTTDIITHKLSLEKGKYAYDIFDSKKDDCIKVILKP</sequence>
<comment type="similarity">
    <text evidence="5">Belongs to the zinc-containing alcohol dehydrogenase family.</text>
</comment>
<evidence type="ECO:0000259" key="6">
    <source>
        <dbReference type="Pfam" id="PF00107"/>
    </source>
</evidence>
<dbReference type="PROSITE" id="PS00059">
    <property type="entry name" value="ADH_ZINC"/>
    <property type="match status" value="1"/>
</dbReference>
<evidence type="ECO:0000313" key="8">
    <source>
        <dbReference type="EMBL" id="CUQ15060.1"/>
    </source>
</evidence>
<keyword evidence="4 8" id="KW-0560">Oxidoreductase</keyword>
<evidence type="ECO:0000313" key="9">
    <source>
        <dbReference type="Proteomes" id="UP000095563"/>
    </source>
</evidence>
<dbReference type="RefSeq" id="WP_055207942.1">
    <property type="nucleotide sequence ID" value="NZ_CZBO01000004.1"/>
</dbReference>
<gene>
    <name evidence="8" type="primary">fdhA</name>
    <name evidence="8" type="ORF">ERS852568_02093</name>
</gene>
<dbReference type="InterPro" id="IPR013149">
    <property type="entry name" value="ADH-like_C"/>
</dbReference>
<dbReference type="InterPro" id="IPR011032">
    <property type="entry name" value="GroES-like_sf"/>
</dbReference>
<dbReference type="CDD" id="cd08283">
    <property type="entry name" value="FDH_like_1"/>
    <property type="match status" value="1"/>
</dbReference>
<dbReference type="Gene3D" id="3.40.50.720">
    <property type="entry name" value="NAD(P)-binding Rossmann-like Domain"/>
    <property type="match status" value="1"/>
</dbReference>
<keyword evidence="3 5" id="KW-0862">Zinc</keyword>
<reference evidence="8 9" key="1">
    <citation type="submission" date="2015-09" db="EMBL/GenBank/DDBJ databases">
        <authorList>
            <consortium name="Pathogen Informatics"/>
        </authorList>
    </citation>
    <scope>NUCLEOTIDE SEQUENCE [LARGE SCALE GENOMIC DNA]</scope>
    <source>
        <strain evidence="8 9">2789STDY5834956</strain>
    </source>
</reference>
<evidence type="ECO:0000259" key="7">
    <source>
        <dbReference type="Pfam" id="PF08240"/>
    </source>
</evidence>
<comment type="cofactor">
    <cofactor evidence="1 5">
        <name>Zn(2+)</name>
        <dbReference type="ChEBI" id="CHEBI:29105"/>
    </cofactor>
</comment>
<evidence type="ECO:0000256" key="2">
    <source>
        <dbReference type="ARBA" id="ARBA00022723"/>
    </source>
</evidence>